<feature type="transmembrane region" description="Helical" evidence="5">
    <location>
        <begin position="111"/>
        <end position="130"/>
    </location>
</feature>
<gene>
    <name evidence="7" type="ORF">ACFOD7_08255</name>
</gene>
<dbReference type="InterPro" id="IPR051533">
    <property type="entry name" value="WaaL-like"/>
</dbReference>
<protein>
    <submittedName>
        <fullName evidence="7">O-antigen ligase family protein</fullName>
    </submittedName>
</protein>
<evidence type="ECO:0000256" key="3">
    <source>
        <dbReference type="ARBA" id="ARBA00022989"/>
    </source>
</evidence>
<feature type="transmembrane region" description="Helical" evidence="5">
    <location>
        <begin position="220"/>
        <end position="253"/>
    </location>
</feature>
<dbReference type="GO" id="GO:0016874">
    <property type="term" value="F:ligase activity"/>
    <property type="evidence" value="ECO:0007669"/>
    <property type="project" value="UniProtKB-KW"/>
</dbReference>
<keyword evidence="3 5" id="KW-1133">Transmembrane helix</keyword>
<dbReference type="RefSeq" id="WP_207470057.1">
    <property type="nucleotide sequence ID" value="NZ_JAFNAW010000037.1"/>
</dbReference>
<dbReference type="PANTHER" id="PTHR37422:SF23">
    <property type="entry name" value="TEICHURONIC ACID BIOSYNTHESIS PROTEIN TUAE"/>
    <property type="match status" value="1"/>
</dbReference>
<feature type="transmembrane region" description="Helical" evidence="5">
    <location>
        <begin position="436"/>
        <end position="454"/>
    </location>
</feature>
<feature type="transmembrane region" description="Helical" evidence="5">
    <location>
        <begin position="142"/>
        <end position="162"/>
    </location>
</feature>
<dbReference type="PANTHER" id="PTHR37422">
    <property type="entry name" value="TEICHURONIC ACID BIOSYNTHESIS PROTEIN TUAE"/>
    <property type="match status" value="1"/>
</dbReference>
<feature type="transmembrane region" description="Helical" evidence="5">
    <location>
        <begin position="195"/>
        <end position="213"/>
    </location>
</feature>
<feature type="domain" description="O-antigen ligase-related" evidence="6">
    <location>
        <begin position="221"/>
        <end position="392"/>
    </location>
</feature>
<feature type="transmembrane region" description="Helical" evidence="5">
    <location>
        <begin position="259"/>
        <end position="280"/>
    </location>
</feature>
<keyword evidence="8" id="KW-1185">Reference proteome</keyword>
<organism evidence="7 8">
    <name type="scientific">Paracoccus fontiphilus</name>
    <dbReference type="NCBI Taxonomy" id="1815556"/>
    <lineage>
        <taxon>Bacteria</taxon>
        <taxon>Pseudomonadati</taxon>
        <taxon>Pseudomonadota</taxon>
        <taxon>Alphaproteobacteria</taxon>
        <taxon>Rhodobacterales</taxon>
        <taxon>Paracoccaceae</taxon>
        <taxon>Paracoccus</taxon>
    </lineage>
</organism>
<keyword evidence="7" id="KW-0436">Ligase</keyword>
<feature type="transmembrane region" description="Helical" evidence="5">
    <location>
        <begin position="12"/>
        <end position="31"/>
    </location>
</feature>
<feature type="transmembrane region" description="Helical" evidence="5">
    <location>
        <begin position="411"/>
        <end position="429"/>
    </location>
</feature>
<evidence type="ECO:0000313" key="8">
    <source>
        <dbReference type="Proteomes" id="UP001595557"/>
    </source>
</evidence>
<accession>A0ABV7IEX8</accession>
<evidence type="ECO:0000259" key="6">
    <source>
        <dbReference type="Pfam" id="PF04932"/>
    </source>
</evidence>
<dbReference type="Pfam" id="PF04932">
    <property type="entry name" value="Wzy_C"/>
    <property type="match status" value="1"/>
</dbReference>
<evidence type="ECO:0000256" key="1">
    <source>
        <dbReference type="ARBA" id="ARBA00004141"/>
    </source>
</evidence>
<dbReference type="EMBL" id="JBHRTE010000037">
    <property type="protein sequence ID" value="MFC3168038.1"/>
    <property type="molecule type" value="Genomic_DNA"/>
</dbReference>
<sequence length="461" mass="50041">MEIVTAALGRRPVAAARPVVLIVVLIVATVFNDLMALLPVGEMANDGFIYVLPLAMLYFLRQPGQFMVPSVFFWVTLAFLLVIVLGVAVSFPEISTAWYKNRTGMSRVITQAMAVALGPLVTLMFFNFAARGALPAISRGAWIALMVMTGMALFEVGSWLGLPGLSQIHQALSAVVHAESGGPYPGRLRMTAFEASWASVMLTFIFPFAITLGDWRRVALVAVIVMALVMLLQSRTGMLVIAVQFMLFLAGFFRHRKDVMVHAVAAAGLAALAMMMIPSIQTSVMEKGRNLVLYGSMDGLIDPTPGVTENVSNVTRIAAIRAGLSMFEERPLLGVGLGQYGFHYPYHIRAEDLRSYEVRGYASSAEPAWPPAYSLHVRLLAETGLAGYLLWLAMILPLLLRSLARATGATYAGRLHLAVAMTLTGWLMLGASIDSFRFFGGWIALGVGLALWRTPPRQDAG</sequence>
<dbReference type="InterPro" id="IPR007016">
    <property type="entry name" value="O-antigen_ligase-rel_domated"/>
</dbReference>
<comment type="caution">
    <text evidence="7">The sequence shown here is derived from an EMBL/GenBank/DDBJ whole genome shotgun (WGS) entry which is preliminary data.</text>
</comment>
<feature type="transmembrane region" description="Helical" evidence="5">
    <location>
        <begin position="72"/>
        <end position="91"/>
    </location>
</feature>
<evidence type="ECO:0000256" key="2">
    <source>
        <dbReference type="ARBA" id="ARBA00022692"/>
    </source>
</evidence>
<proteinExistence type="predicted"/>
<evidence type="ECO:0000256" key="5">
    <source>
        <dbReference type="SAM" id="Phobius"/>
    </source>
</evidence>
<feature type="transmembrane region" description="Helical" evidence="5">
    <location>
        <begin position="379"/>
        <end position="399"/>
    </location>
</feature>
<evidence type="ECO:0000256" key="4">
    <source>
        <dbReference type="ARBA" id="ARBA00023136"/>
    </source>
</evidence>
<dbReference type="Proteomes" id="UP001595557">
    <property type="component" value="Unassembled WGS sequence"/>
</dbReference>
<keyword evidence="4 5" id="KW-0472">Membrane</keyword>
<reference evidence="8" key="1">
    <citation type="journal article" date="2019" name="Int. J. Syst. Evol. Microbiol.">
        <title>The Global Catalogue of Microorganisms (GCM) 10K type strain sequencing project: providing services to taxonomists for standard genome sequencing and annotation.</title>
        <authorList>
            <consortium name="The Broad Institute Genomics Platform"/>
            <consortium name="The Broad Institute Genome Sequencing Center for Infectious Disease"/>
            <person name="Wu L."/>
            <person name="Ma J."/>
        </authorList>
    </citation>
    <scope>NUCLEOTIDE SEQUENCE [LARGE SCALE GENOMIC DNA]</scope>
    <source>
        <strain evidence="8">KCTC 52239</strain>
    </source>
</reference>
<evidence type="ECO:0000313" key="7">
    <source>
        <dbReference type="EMBL" id="MFC3168038.1"/>
    </source>
</evidence>
<comment type="subcellular location">
    <subcellularLocation>
        <location evidence="1">Membrane</location>
        <topology evidence="1">Multi-pass membrane protein</topology>
    </subcellularLocation>
</comment>
<keyword evidence="2 5" id="KW-0812">Transmembrane</keyword>
<name>A0ABV7IEX8_9RHOB</name>